<comment type="function">
    <text evidence="16">Member of the two-component regulatory system BvgS/BvgA. Phosphorylates BvgA via a four-step phosphorelay in response to environmental signals.</text>
</comment>
<evidence type="ECO:0000256" key="10">
    <source>
        <dbReference type="ARBA" id="ARBA00022777"/>
    </source>
</evidence>
<feature type="modified residue" description="4-aspartylphosphate" evidence="21">
    <location>
        <position position="1127"/>
    </location>
</feature>
<dbReference type="GO" id="GO:0000155">
    <property type="term" value="F:phosphorelay sensor kinase activity"/>
    <property type="evidence" value="ECO:0007669"/>
    <property type="project" value="InterPro"/>
</dbReference>
<dbReference type="Pfam" id="PF01627">
    <property type="entry name" value="Hpt"/>
    <property type="match status" value="1"/>
</dbReference>
<keyword evidence="5 21" id="KW-0597">Phosphoprotein</keyword>
<dbReference type="InterPro" id="IPR003661">
    <property type="entry name" value="HisK_dim/P_dom"/>
</dbReference>
<dbReference type="Proteomes" id="UP000554837">
    <property type="component" value="Unassembled WGS sequence"/>
</dbReference>
<evidence type="ECO:0000256" key="18">
    <source>
        <dbReference type="ARBA" id="ARBA00068150"/>
    </source>
</evidence>
<dbReference type="NCBIfam" id="TIGR00229">
    <property type="entry name" value="sensory_box"/>
    <property type="match status" value="2"/>
</dbReference>
<dbReference type="SMART" id="SM00387">
    <property type="entry name" value="HATPase_c"/>
    <property type="match status" value="1"/>
</dbReference>
<dbReference type="Gene3D" id="3.30.450.20">
    <property type="entry name" value="PAS domain"/>
    <property type="match status" value="2"/>
</dbReference>
<dbReference type="FunFam" id="1.10.287.130:FF:000002">
    <property type="entry name" value="Two-component osmosensing histidine kinase"/>
    <property type="match status" value="1"/>
</dbReference>
<keyword evidence="11" id="KW-0067">ATP-binding</keyword>
<dbReference type="Gene3D" id="1.20.120.160">
    <property type="entry name" value="HPT domain"/>
    <property type="match status" value="1"/>
</dbReference>
<dbReference type="PRINTS" id="PR00344">
    <property type="entry name" value="BCTRLSENSOR"/>
</dbReference>
<keyword evidence="6" id="KW-0808">Transferase</keyword>
<evidence type="ECO:0000256" key="15">
    <source>
        <dbReference type="ARBA" id="ARBA00023136"/>
    </source>
</evidence>
<dbReference type="InterPro" id="IPR001610">
    <property type="entry name" value="PAC"/>
</dbReference>
<dbReference type="FunFam" id="3.30.565.10:FF:000010">
    <property type="entry name" value="Sensor histidine kinase RcsC"/>
    <property type="match status" value="1"/>
</dbReference>
<evidence type="ECO:0000313" key="28">
    <source>
        <dbReference type="EMBL" id="MBB5206072.1"/>
    </source>
</evidence>
<keyword evidence="10" id="KW-0418">Kinase</keyword>
<dbReference type="PROSITE" id="PS50110">
    <property type="entry name" value="RESPONSE_REGULATORY"/>
    <property type="match status" value="2"/>
</dbReference>
<dbReference type="SUPFAM" id="SSF55781">
    <property type="entry name" value="GAF domain-like"/>
    <property type="match status" value="1"/>
</dbReference>
<accession>A0A840S8Y0</accession>
<evidence type="ECO:0000256" key="12">
    <source>
        <dbReference type="ARBA" id="ARBA00022989"/>
    </source>
</evidence>
<dbReference type="CDD" id="cd16922">
    <property type="entry name" value="HATPase_EvgS-ArcB-TorS-like"/>
    <property type="match status" value="1"/>
</dbReference>
<comment type="subcellular location">
    <subcellularLocation>
        <location evidence="2">Cell membrane</location>
        <topology evidence="2">Multi-pass membrane protein</topology>
    </subcellularLocation>
</comment>
<dbReference type="Pfam" id="PF13426">
    <property type="entry name" value="PAS_9"/>
    <property type="match status" value="1"/>
</dbReference>
<dbReference type="InterPro" id="IPR001789">
    <property type="entry name" value="Sig_transdc_resp-reg_receiver"/>
</dbReference>
<evidence type="ECO:0000256" key="7">
    <source>
        <dbReference type="ARBA" id="ARBA00022692"/>
    </source>
</evidence>
<dbReference type="InterPro" id="IPR008207">
    <property type="entry name" value="Sig_transdc_His_kin_Hpt_dom"/>
</dbReference>
<dbReference type="Pfam" id="PF00072">
    <property type="entry name" value="Response_reg"/>
    <property type="match status" value="2"/>
</dbReference>
<evidence type="ECO:0000256" key="13">
    <source>
        <dbReference type="ARBA" id="ARBA00023012"/>
    </source>
</evidence>
<dbReference type="PROSITE" id="PS50894">
    <property type="entry name" value="HPT"/>
    <property type="match status" value="1"/>
</dbReference>
<keyword evidence="29" id="KW-1185">Reference proteome</keyword>
<dbReference type="EC" id="2.7.13.3" evidence="3"/>
<dbReference type="CDD" id="cd17546">
    <property type="entry name" value="REC_hyHK_CKI1_RcsC-like"/>
    <property type="match status" value="2"/>
</dbReference>
<dbReference type="EMBL" id="JACHHO010000007">
    <property type="protein sequence ID" value="MBB5206072.1"/>
    <property type="molecule type" value="Genomic_DNA"/>
</dbReference>
<dbReference type="GO" id="GO:0005524">
    <property type="term" value="F:ATP binding"/>
    <property type="evidence" value="ECO:0007669"/>
    <property type="project" value="UniProtKB-KW"/>
</dbReference>
<dbReference type="InterPro" id="IPR000700">
    <property type="entry name" value="PAS-assoc_C"/>
</dbReference>
<evidence type="ECO:0000256" key="21">
    <source>
        <dbReference type="PROSITE-ProRule" id="PRU00169"/>
    </source>
</evidence>
<dbReference type="PROSITE" id="PS50113">
    <property type="entry name" value="PAC"/>
    <property type="match status" value="2"/>
</dbReference>
<evidence type="ECO:0000256" key="5">
    <source>
        <dbReference type="ARBA" id="ARBA00022553"/>
    </source>
</evidence>
<dbReference type="Gene3D" id="1.10.287.130">
    <property type="match status" value="1"/>
</dbReference>
<dbReference type="SUPFAM" id="SSF55874">
    <property type="entry name" value="ATPase domain of HSP90 chaperone/DNA topoisomerase II/histidine kinase"/>
    <property type="match status" value="1"/>
</dbReference>
<dbReference type="InterPro" id="IPR003594">
    <property type="entry name" value="HATPase_dom"/>
</dbReference>
<evidence type="ECO:0000256" key="23">
    <source>
        <dbReference type="SAM" id="Phobius"/>
    </source>
</evidence>
<evidence type="ECO:0000256" key="11">
    <source>
        <dbReference type="ARBA" id="ARBA00022840"/>
    </source>
</evidence>
<evidence type="ECO:0000256" key="14">
    <source>
        <dbReference type="ARBA" id="ARBA00023026"/>
    </source>
</evidence>
<evidence type="ECO:0000256" key="20">
    <source>
        <dbReference type="PROSITE-ProRule" id="PRU00110"/>
    </source>
</evidence>
<comment type="caution">
    <text evidence="28">The sequence shown here is derived from an EMBL/GenBank/DDBJ whole genome shotgun (WGS) entry which is preliminary data.</text>
</comment>
<evidence type="ECO:0000256" key="1">
    <source>
        <dbReference type="ARBA" id="ARBA00000085"/>
    </source>
</evidence>
<dbReference type="Pfam" id="PF13185">
    <property type="entry name" value="GAF_2"/>
    <property type="match status" value="1"/>
</dbReference>
<dbReference type="Pfam" id="PF02518">
    <property type="entry name" value="HATPase_c"/>
    <property type="match status" value="1"/>
</dbReference>
<evidence type="ECO:0000256" key="22">
    <source>
        <dbReference type="SAM" id="Coils"/>
    </source>
</evidence>
<evidence type="ECO:0000313" key="29">
    <source>
        <dbReference type="Proteomes" id="UP000554837"/>
    </source>
</evidence>
<feature type="modified residue" description="4-aspartylphosphate" evidence="21">
    <location>
        <position position="984"/>
    </location>
</feature>
<dbReference type="SMART" id="SM00065">
    <property type="entry name" value="GAF"/>
    <property type="match status" value="1"/>
</dbReference>
<dbReference type="Pfam" id="PF08448">
    <property type="entry name" value="PAS_4"/>
    <property type="match status" value="1"/>
</dbReference>
<dbReference type="Gene3D" id="3.30.565.10">
    <property type="entry name" value="Histidine kinase-like ATPase, C-terminal domain"/>
    <property type="match status" value="1"/>
</dbReference>
<evidence type="ECO:0000256" key="8">
    <source>
        <dbReference type="ARBA" id="ARBA00022729"/>
    </source>
</evidence>
<dbReference type="InterPro" id="IPR004358">
    <property type="entry name" value="Sig_transdc_His_kin-like_C"/>
</dbReference>
<feature type="modified residue" description="Phosphohistidine" evidence="20">
    <location>
        <position position="1256"/>
    </location>
</feature>
<feature type="domain" description="PAC" evidence="26">
    <location>
        <begin position="623"/>
        <end position="674"/>
    </location>
</feature>
<keyword evidence="14" id="KW-0843">Virulence</keyword>
<dbReference type="CDD" id="cd00082">
    <property type="entry name" value="HisKA"/>
    <property type="match status" value="1"/>
</dbReference>
<evidence type="ECO:0000256" key="9">
    <source>
        <dbReference type="ARBA" id="ARBA00022741"/>
    </source>
</evidence>
<dbReference type="PROSITE" id="PS50109">
    <property type="entry name" value="HIS_KIN"/>
    <property type="match status" value="1"/>
</dbReference>
<dbReference type="OrthoDB" id="5290456at2"/>
<feature type="domain" description="Histidine kinase" evidence="24">
    <location>
        <begin position="692"/>
        <end position="913"/>
    </location>
</feature>
<sequence>MSLLLGASLLVQVVLVLAWAWTQQQWDVATQARQQALEAVASWDQALQQQRDIVQAAAPQALLNFDQRDARQERERALGLLMALAPEKSARQALVELGERAQRLRWAQRAALQDERTGARPADPELQQALQQWRTRLAQQEAEAQAQEQRLQRGVQIALLGLLMLQAITALLWFWRVQQRLVLRPLARLQEQLRALLGVGGEVQGLSALTEALALQREHLQALADQQWIKGEQGRLAAELQGLGSLTELARRLLAQLGPLLSLGHGLFYVHEEERRRLRLLASFALSERKQLAQHFVWGEGLVGQAAMERQAIVLTDVAPDYVQLSSSLGAAAPRMLLAQPVLSGERVLGVLELARFAPLQPRERELLDALLPVVASAIEALERRIKTERLLEATQAQAQRMQEQAALLSTQTAELQAQRESIAGLLAAQNAIFDNAPVGILHVVEGRIQRANAQMGQLLGRAAESLSGASVALAFASAKDHVRFVTAIETDLAADLPAQREWQLTRADGQRFWALLAVKSLAAPGQRQAAIWMVEDISERRRSEALVQQMLDEQQAIFESVSSGIVVIHERVVQKCNRQLEVLLGAESGALLGKATQHWYADEGGFERLGQVYEKVWRGEIVHAEERLRRADGHVFWARLSGRAIDLQDRARGVVWTIDDVTPERASADALRQAKELAEQATRTKSDFLANMSHEIRTPMNAIIGMSHLALRTQLDARQHDYVRKIQQSAQHLLGIINDVLDFSKVEAGRLEVERIEFDLEKVLDNLSTLVAEKAQAKGLELIFHVAPDVPRSLVGDPLRLGQVLINYANNAVKFTEQGEIEIDVRVQELGPDSVLLRFSVRDTGLGLSAEQQARLFQSFEQADASTTRRFGGTGLGLAISKNLAQLMGGEVGVQSQPGQGATFWFTARLGLGGALPLPAPRPDLRGRRLLVADDNEAARRVMVELLQSMGFRVEAVADGEAALATIEAAERADRPFDAALLDWQMPRLDGASVAERLRGRPRAPRTLLVSAHGREELSQAAARAGVDALLFKPVNASLLFDGLIQVLSGGVGPAPPRLAVGGESAPELRGRLALLVEDNELNQEVASGLLADLGVRVRVAGDGAQALRVLEEMEASERPDWVLMDMQMPVMDGLTATRRLRTDARWQQLPVLAMTANARSEDRELCMDAGMNEHLSKPIDPTALMEALQRWLPAPVRLQLDGLALDEVRARVGGDEGRLRDLLLRFAAGQRDALAVAQQALSEGDSASAERRVHTLRGLAATVGARQLPEMLETLEQTLHQGQAPAAPLWQAAESLLARCCQAIDAGLGASTPSLEPTLEVSAEEKAALRAQAGPWLRQLRQRMAQDDAEAQQIWSEHAGLLRQVLGSGAGALERALRAYDFEAALGALQQGLAAQDWELGP</sequence>
<feature type="coiled-coil region" evidence="22">
    <location>
        <begin position="385"/>
        <end position="419"/>
    </location>
</feature>
<dbReference type="SUPFAM" id="SSF55785">
    <property type="entry name" value="PYP-like sensor domain (PAS domain)"/>
    <property type="match status" value="2"/>
</dbReference>
<dbReference type="InterPro" id="IPR013656">
    <property type="entry name" value="PAS_4"/>
</dbReference>
<dbReference type="SMART" id="SM00448">
    <property type="entry name" value="REC"/>
    <property type="match status" value="2"/>
</dbReference>
<feature type="domain" description="HPt" evidence="27">
    <location>
        <begin position="1217"/>
        <end position="1313"/>
    </location>
</feature>
<dbReference type="InterPro" id="IPR011006">
    <property type="entry name" value="CheY-like_superfamily"/>
</dbReference>
<keyword evidence="15 23" id="KW-0472">Membrane</keyword>
<evidence type="ECO:0000259" key="24">
    <source>
        <dbReference type="PROSITE" id="PS50109"/>
    </source>
</evidence>
<dbReference type="GO" id="GO:0005886">
    <property type="term" value="C:plasma membrane"/>
    <property type="evidence" value="ECO:0007669"/>
    <property type="project" value="UniProtKB-SubCell"/>
</dbReference>
<dbReference type="SMART" id="SM00086">
    <property type="entry name" value="PAC"/>
    <property type="match status" value="2"/>
</dbReference>
<reference evidence="28 29" key="1">
    <citation type="submission" date="2020-08" db="EMBL/GenBank/DDBJ databases">
        <title>Genomic Encyclopedia of Type Strains, Phase IV (KMG-IV): sequencing the most valuable type-strain genomes for metagenomic binning, comparative biology and taxonomic classification.</title>
        <authorList>
            <person name="Goeker M."/>
        </authorList>
    </citation>
    <scope>NUCLEOTIDE SEQUENCE [LARGE SCALE GENOMIC DNA]</scope>
    <source>
        <strain evidence="28 29">DSM 23958</strain>
    </source>
</reference>
<protein>
    <recommendedName>
        <fullName evidence="18">Sensory/regulatory protein RpfC</fullName>
        <ecNumber evidence="3">2.7.13.3</ecNumber>
    </recommendedName>
    <alternativeName>
        <fullName evidence="19">Virulence sensor protein BvgS</fullName>
    </alternativeName>
</protein>
<dbReference type="InterPro" id="IPR029016">
    <property type="entry name" value="GAF-like_dom_sf"/>
</dbReference>
<evidence type="ECO:0000256" key="6">
    <source>
        <dbReference type="ARBA" id="ARBA00022679"/>
    </source>
</evidence>
<evidence type="ECO:0000256" key="2">
    <source>
        <dbReference type="ARBA" id="ARBA00004651"/>
    </source>
</evidence>
<dbReference type="SMART" id="SM00388">
    <property type="entry name" value="HisKA"/>
    <property type="match status" value="1"/>
</dbReference>
<dbReference type="SUPFAM" id="SSF47384">
    <property type="entry name" value="Homodimeric domain of signal transducing histidine kinase"/>
    <property type="match status" value="1"/>
</dbReference>
<evidence type="ECO:0000256" key="4">
    <source>
        <dbReference type="ARBA" id="ARBA00022475"/>
    </source>
</evidence>
<dbReference type="InterPro" id="IPR000014">
    <property type="entry name" value="PAS"/>
</dbReference>
<dbReference type="SMART" id="SM00091">
    <property type="entry name" value="PAS"/>
    <property type="match status" value="2"/>
</dbReference>
<evidence type="ECO:0000259" key="26">
    <source>
        <dbReference type="PROSITE" id="PS50113"/>
    </source>
</evidence>
<dbReference type="CDD" id="cd00130">
    <property type="entry name" value="PAS"/>
    <property type="match status" value="1"/>
</dbReference>
<evidence type="ECO:0000256" key="17">
    <source>
        <dbReference type="ARBA" id="ARBA00064003"/>
    </source>
</evidence>
<dbReference type="Gene3D" id="3.30.450.40">
    <property type="match status" value="1"/>
</dbReference>
<feature type="transmembrane region" description="Helical" evidence="23">
    <location>
        <begin position="157"/>
        <end position="175"/>
    </location>
</feature>
<keyword evidence="13" id="KW-0902">Two-component regulatory system</keyword>
<dbReference type="PANTHER" id="PTHR45339">
    <property type="entry name" value="HYBRID SIGNAL TRANSDUCTION HISTIDINE KINASE J"/>
    <property type="match status" value="1"/>
</dbReference>
<keyword evidence="8" id="KW-0732">Signal</keyword>
<feature type="domain" description="Response regulatory" evidence="25">
    <location>
        <begin position="1074"/>
        <end position="1194"/>
    </location>
</feature>
<dbReference type="InterPro" id="IPR005467">
    <property type="entry name" value="His_kinase_dom"/>
</dbReference>
<organism evidence="28 29">
    <name type="scientific">Inhella inkyongensis</name>
    <dbReference type="NCBI Taxonomy" id="392593"/>
    <lineage>
        <taxon>Bacteria</taxon>
        <taxon>Pseudomonadati</taxon>
        <taxon>Pseudomonadota</taxon>
        <taxon>Betaproteobacteria</taxon>
        <taxon>Burkholderiales</taxon>
        <taxon>Sphaerotilaceae</taxon>
        <taxon>Inhella</taxon>
    </lineage>
</organism>
<keyword evidence="7 23" id="KW-0812">Transmembrane</keyword>
<dbReference type="InterPro" id="IPR035965">
    <property type="entry name" value="PAS-like_dom_sf"/>
</dbReference>
<gene>
    <name evidence="28" type="ORF">HNQ51_003415</name>
</gene>
<proteinExistence type="predicted"/>
<dbReference type="Pfam" id="PF00512">
    <property type="entry name" value="HisKA"/>
    <property type="match status" value="1"/>
</dbReference>
<name>A0A840S8Y0_9BURK</name>
<evidence type="ECO:0000256" key="3">
    <source>
        <dbReference type="ARBA" id="ARBA00012438"/>
    </source>
</evidence>
<keyword evidence="22" id="KW-0175">Coiled coil</keyword>
<keyword evidence="12 23" id="KW-1133">Transmembrane helix</keyword>
<evidence type="ECO:0000259" key="25">
    <source>
        <dbReference type="PROSITE" id="PS50110"/>
    </source>
</evidence>
<dbReference type="InterPro" id="IPR003018">
    <property type="entry name" value="GAF"/>
</dbReference>
<keyword evidence="9" id="KW-0547">Nucleotide-binding</keyword>
<feature type="domain" description="Response regulatory" evidence="25">
    <location>
        <begin position="930"/>
        <end position="1049"/>
    </location>
</feature>
<comment type="subunit">
    <text evidence="17">At low DSF concentrations, interacts with RpfF.</text>
</comment>
<dbReference type="InterPro" id="IPR036097">
    <property type="entry name" value="HisK_dim/P_sf"/>
</dbReference>
<dbReference type="SUPFAM" id="SSF52172">
    <property type="entry name" value="CheY-like"/>
    <property type="match status" value="2"/>
</dbReference>
<dbReference type="PANTHER" id="PTHR45339:SF1">
    <property type="entry name" value="HYBRID SIGNAL TRANSDUCTION HISTIDINE KINASE J"/>
    <property type="match status" value="1"/>
</dbReference>
<evidence type="ECO:0000256" key="16">
    <source>
        <dbReference type="ARBA" id="ARBA00058004"/>
    </source>
</evidence>
<dbReference type="InterPro" id="IPR036641">
    <property type="entry name" value="HPT_dom_sf"/>
</dbReference>
<dbReference type="Gene3D" id="3.40.50.2300">
    <property type="match status" value="2"/>
</dbReference>
<keyword evidence="4" id="KW-1003">Cell membrane</keyword>
<dbReference type="InterPro" id="IPR036890">
    <property type="entry name" value="HATPase_C_sf"/>
</dbReference>
<comment type="catalytic activity">
    <reaction evidence="1">
        <text>ATP + protein L-histidine = ADP + protein N-phospho-L-histidine.</text>
        <dbReference type="EC" id="2.7.13.3"/>
    </reaction>
</comment>
<evidence type="ECO:0000259" key="27">
    <source>
        <dbReference type="PROSITE" id="PS50894"/>
    </source>
</evidence>
<feature type="domain" description="PAC" evidence="26">
    <location>
        <begin position="499"/>
        <end position="550"/>
    </location>
</feature>
<evidence type="ECO:0000256" key="19">
    <source>
        <dbReference type="ARBA" id="ARBA00070152"/>
    </source>
</evidence>
<dbReference type="RefSeq" id="WP_138856396.1">
    <property type="nucleotide sequence ID" value="NZ_CP040709.1"/>
</dbReference>
<dbReference type="SUPFAM" id="SSF47226">
    <property type="entry name" value="Histidine-containing phosphotransfer domain, HPT domain"/>
    <property type="match status" value="1"/>
</dbReference>